<sequence>MRLFFCTFAAALVLGGLVLGITGSSVAAAACAAYVVVVIPLAVLVGRAIRGRSTPPSSD</sequence>
<accession>A0A0L8LDM4</accession>
<dbReference type="PATRIC" id="fig|1938.6.peg.542"/>
<evidence type="ECO:0000313" key="1">
    <source>
        <dbReference type="EMBL" id="KOG36250.1"/>
    </source>
</evidence>
<dbReference type="RefSeq" id="WP_033211542.1">
    <property type="nucleotide sequence ID" value="NZ_LGUP01000011.1"/>
</dbReference>
<proteinExistence type="predicted"/>
<reference evidence="1 2" key="1">
    <citation type="submission" date="2015-06" db="EMBL/GenBank/DDBJ databases">
        <authorList>
            <person name="Hoefler B.C."/>
            <person name="Straight P.D."/>
        </authorList>
    </citation>
    <scope>NUCLEOTIDE SEQUENCE [LARGE SCALE GENOMIC DNA]</scope>
    <source>
        <strain evidence="1 2">NRRL 3427</strain>
    </source>
</reference>
<name>A0A0L8LDM4_STRVR</name>
<dbReference type="EMBL" id="LGUP01000011">
    <property type="protein sequence ID" value="KOG36250.1"/>
    <property type="molecule type" value="Genomic_DNA"/>
</dbReference>
<dbReference type="Proteomes" id="UP000037023">
    <property type="component" value="Unassembled WGS sequence"/>
</dbReference>
<organism evidence="1 2">
    <name type="scientific">Streptomyces viridochromogenes</name>
    <dbReference type="NCBI Taxonomy" id="1938"/>
    <lineage>
        <taxon>Bacteria</taxon>
        <taxon>Bacillati</taxon>
        <taxon>Actinomycetota</taxon>
        <taxon>Actinomycetes</taxon>
        <taxon>Kitasatosporales</taxon>
        <taxon>Streptomycetaceae</taxon>
        <taxon>Streptomyces</taxon>
    </lineage>
</organism>
<gene>
    <name evidence="1" type="ORF">ADK34_02520</name>
</gene>
<dbReference type="PROSITE" id="PS51257">
    <property type="entry name" value="PROKAR_LIPOPROTEIN"/>
    <property type="match status" value="1"/>
</dbReference>
<comment type="caution">
    <text evidence="1">The sequence shown here is derived from an EMBL/GenBank/DDBJ whole genome shotgun (WGS) entry which is preliminary data.</text>
</comment>
<evidence type="ECO:0000313" key="2">
    <source>
        <dbReference type="Proteomes" id="UP000037023"/>
    </source>
</evidence>
<dbReference type="AlphaFoldDB" id="A0A0L8LDM4"/>
<protein>
    <submittedName>
        <fullName evidence="1">Uncharacterized protein</fullName>
    </submittedName>
</protein>